<sequence>MIKVQDLGIILSKTELEFESQAVLNPACIKIGKFVHMFYRAVAQKNHSTIGYCKLLNNKIVERSKKPILVPEFAYEKQGVEDPRIIYFENKYFLFYTAYDGQNALAAYATSNDCKKFTKHGLISPQITYDEAKDMFTKHCTLHYRYRWYEQHYKKTINPSLLLWEKDVMIFPKRINNKIFLLHRVIPGIQLIKINSFKELTLNFWHKHLENLCEHILLDPVFWFETRKIGGGCPPIRTPEGWLLIYHSVEDSAKGNIYRAAAALLDLKNPQKVIGRLPYPLFEPNSSWEKKGNVTNVVFPTGAIVEGPNLIIYYGASDTCIAAKKINLKTLIKELLKNPLANQTCPINPST</sequence>
<dbReference type="InterPro" id="IPR007184">
    <property type="entry name" value="Mannoside_phosphorylase"/>
</dbReference>
<comment type="caution">
    <text evidence="4">The sequence shown here is derived from an EMBL/GenBank/DDBJ whole genome shotgun (WGS) entry which is preliminary data.</text>
</comment>
<reference evidence="5" key="1">
    <citation type="submission" date="2017-09" db="EMBL/GenBank/DDBJ databases">
        <title>Depth-based differentiation of microbial function through sediment-hosted aquifers and enrichment of novel symbionts in the deep terrestrial subsurface.</title>
        <authorList>
            <person name="Probst A.J."/>
            <person name="Ladd B."/>
            <person name="Jarett J.K."/>
            <person name="Geller-Mcgrath D.E."/>
            <person name="Sieber C.M.K."/>
            <person name="Emerson J.B."/>
            <person name="Anantharaman K."/>
            <person name="Thomas B.C."/>
            <person name="Malmstrom R."/>
            <person name="Stieglmeier M."/>
            <person name="Klingl A."/>
            <person name="Woyke T."/>
            <person name="Ryan C.M."/>
            <person name="Banfield J.F."/>
        </authorList>
    </citation>
    <scope>NUCLEOTIDE SEQUENCE [LARGE SCALE GENOMIC DNA]</scope>
</reference>
<comment type="similarity">
    <text evidence="3">Belongs to the glycosyl hydrolase 130 family.</text>
</comment>
<gene>
    <name evidence="4" type="ORF">COT92_02590</name>
</gene>
<dbReference type="InterPro" id="IPR023296">
    <property type="entry name" value="Glyco_hydro_beta-prop_sf"/>
</dbReference>
<protein>
    <submittedName>
        <fullName evidence="4">Pesticidal protein Cry7Aa</fullName>
    </submittedName>
</protein>
<accession>A0A2H0VAN9</accession>
<dbReference type="AlphaFoldDB" id="A0A2H0VAN9"/>
<evidence type="ECO:0000313" key="4">
    <source>
        <dbReference type="EMBL" id="PIR96177.1"/>
    </source>
</evidence>
<evidence type="ECO:0000313" key="5">
    <source>
        <dbReference type="Proteomes" id="UP000230922"/>
    </source>
</evidence>
<evidence type="ECO:0000256" key="3">
    <source>
        <dbReference type="ARBA" id="ARBA00024356"/>
    </source>
</evidence>
<dbReference type="GO" id="GO:0016757">
    <property type="term" value="F:glycosyltransferase activity"/>
    <property type="evidence" value="ECO:0007669"/>
    <property type="project" value="UniProtKB-KW"/>
</dbReference>
<keyword evidence="2" id="KW-0808">Transferase</keyword>
<evidence type="ECO:0000256" key="2">
    <source>
        <dbReference type="ARBA" id="ARBA00022679"/>
    </source>
</evidence>
<organism evidence="4 5">
    <name type="scientific">Candidatus Doudnabacteria bacterium CG10_big_fil_rev_8_21_14_0_10_42_18</name>
    <dbReference type="NCBI Taxonomy" id="1974552"/>
    <lineage>
        <taxon>Bacteria</taxon>
        <taxon>Candidatus Doudnaibacteriota</taxon>
    </lineage>
</organism>
<dbReference type="Pfam" id="PF04041">
    <property type="entry name" value="Glyco_hydro_130"/>
    <property type="match status" value="1"/>
</dbReference>
<dbReference type="PANTHER" id="PTHR34106:SF5">
    <property type="entry name" value="GLYCOSIDASE"/>
    <property type="match status" value="1"/>
</dbReference>
<dbReference type="Proteomes" id="UP000230922">
    <property type="component" value="Unassembled WGS sequence"/>
</dbReference>
<dbReference type="PIRSF" id="PIRSF016202">
    <property type="entry name" value="PH1107"/>
    <property type="match status" value="1"/>
</dbReference>
<evidence type="ECO:0000256" key="1">
    <source>
        <dbReference type="ARBA" id="ARBA00022676"/>
    </source>
</evidence>
<keyword evidence="1" id="KW-0328">Glycosyltransferase</keyword>
<dbReference type="PANTHER" id="PTHR34106">
    <property type="entry name" value="GLYCOSIDASE"/>
    <property type="match status" value="1"/>
</dbReference>
<dbReference type="EMBL" id="PFAK01000044">
    <property type="protein sequence ID" value="PIR96177.1"/>
    <property type="molecule type" value="Genomic_DNA"/>
</dbReference>
<dbReference type="SUPFAM" id="SSF75005">
    <property type="entry name" value="Arabinanase/levansucrase/invertase"/>
    <property type="match status" value="1"/>
</dbReference>
<dbReference type="CDD" id="cd18614">
    <property type="entry name" value="GH130"/>
    <property type="match status" value="1"/>
</dbReference>
<dbReference type="Gene3D" id="2.115.10.20">
    <property type="entry name" value="Glycosyl hydrolase domain, family 43"/>
    <property type="match status" value="1"/>
</dbReference>
<proteinExistence type="inferred from homology"/>
<name>A0A2H0VAN9_9BACT</name>